<dbReference type="OrthoDB" id="207300at2"/>
<dbReference type="Gene3D" id="1.25.40.10">
    <property type="entry name" value="Tetratricopeptide repeat domain"/>
    <property type="match status" value="1"/>
</dbReference>
<proteinExistence type="predicted"/>
<feature type="compositionally biased region" description="Pro residues" evidence="1">
    <location>
        <begin position="97"/>
        <end position="114"/>
    </location>
</feature>
<keyword evidence="2" id="KW-1133">Transmembrane helix</keyword>
<keyword evidence="4" id="KW-1185">Reference proteome</keyword>
<sequence>MAKYKCPTLGDCDHANRGEIFERAPGEDLKCPGCNTLLNPVAAPDGGSRGASRTPLIAAGAAVLVALTGGGYYFTAMGKPAQEPPPPPAPVVEQAPAPAPAPVAPTAPAEPPAAAPGIAPSEAETKALRQESQDKLTAGDAASAEQAGSRAAANEMLKLAIAKMTQGKLDEAEKDLLEARARDPKQALVAYNLAVLRLKQGRRDDALKEFEASFMAGFSHFDKMDQDPDLDGLRKDARFTELVAQYRNAPAR</sequence>
<dbReference type="AlphaFoldDB" id="A0A4Y4CYF5"/>
<dbReference type="InterPro" id="IPR011990">
    <property type="entry name" value="TPR-like_helical_dom_sf"/>
</dbReference>
<evidence type="ECO:0000313" key="3">
    <source>
        <dbReference type="EMBL" id="GEC96343.1"/>
    </source>
</evidence>
<dbReference type="SUPFAM" id="SSF48452">
    <property type="entry name" value="TPR-like"/>
    <property type="match status" value="1"/>
</dbReference>
<evidence type="ECO:0000256" key="2">
    <source>
        <dbReference type="SAM" id="Phobius"/>
    </source>
</evidence>
<evidence type="ECO:0000313" key="4">
    <source>
        <dbReference type="Proteomes" id="UP000318422"/>
    </source>
</evidence>
<reference evidence="3 4" key="1">
    <citation type="submission" date="2019-06" db="EMBL/GenBank/DDBJ databases">
        <title>Whole genome shotgun sequence of Zoogloea ramigera NBRC 15342.</title>
        <authorList>
            <person name="Hosoyama A."/>
            <person name="Uohara A."/>
            <person name="Ohji S."/>
            <person name="Ichikawa N."/>
        </authorList>
    </citation>
    <scope>NUCLEOTIDE SEQUENCE [LARGE SCALE GENOMIC DNA]</scope>
    <source>
        <strain evidence="3 4">NBRC 15342</strain>
    </source>
</reference>
<dbReference type="Proteomes" id="UP000318422">
    <property type="component" value="Unassembled WGS sequence"/>
</dbReference>
<feature type="region of interest" description="Disordered" evidence="1">
    <location>
        <begin position="79"/>
        <end position="149"/>
    </location>
</feature>
<dbReference type="NCBIfam" id="NF047558">
    <property type="entry name" value="TPR_END_plus"/>
    <property type="match status" value="1"/>
</dbReference>
<gene>
    <name evidence="3" type="ORF">ZRA01_24160</name>
</gene>
<feature type="compositionally biased region" description="Basic and acidic residues" evidence="1">
    <location>
        <begin position="123"/>
        <end position="134"/>
    </location>
</feature>
<feature type="transmembrane region" description="Helical" evidence="2">
    <location>
        <begin position="56"/>
        <end position="74"/>
    </location>
</feature>
<evidence type="ECO:0000256" key="1">
    <source>
        <dbReference type="SAM" id="MobiDB-lite"/>
    </source>
</evidence>
<keyword evidence="2" id="KW-0812">Transmembrane</keyword>
<dbReference type="EMBL" id="BJNV01000041">
    <property type="protein sequence ID" value="GEC96343.1"/>
    <property type="molecule type" value="Genomic_DNA"/>
</dbReference>
<dbReference type="RefSeq" id="WP_141352556.1">
    <property type="nucleotide sequence ID" value="NZ_BJNV01000041.1"/>
</dbReference>
<comment type="caution">
    <text evidence="3">The sequence shown here is derived from an EMBL/GenBank/DDBJ whole genome shotgun (WGS) entry which is preliminary data.</text>
</comment>
<keyword evidence="2" id="KW-0472">Membrane</keyword>
<name>A0A4Y4CYF5_ZOORA</name>
<protein>
    <submittedName>
        <fullName evidence="3">Uncharacterized protein</fullName>
    </submittedName>
</protein>
<accession>A0A4Y4CYF5</accession>
<organism evidence="3 4">
    <name type="scientific">Zoogloea ramigera</name>
    <dbReference type="NCBI Taxonomy" id="350"/>
    <lineage>
        <taxon>Bacteria</taxon>
        <taxon>Pseudomonadati</taxon>
        <taxon>Pseudomonadota</taxon>
        <taxon>Betaproteobacteria</taxon>
        <taxon>Rhodocyclales</taxon>
        <taxon>Zoogloeaceae</taxon>
        <taxon>Zoogloea</taxon>
    </lineage>
</organism>